<evidence type="ECO:0000256" key="1">
    <source>
        <dbReference type="ARBA" id="ARBA00022605"/>
    </source>
</evidence>
<evidence type="ECO:0000313" key="7">
    <source>
        <dbReference type="EMBL" id="KPJ63576.1"/>
    </source>
</evidence>
<reference evidence="7 8" key="1">
    <citation type="journal article" date="2015" name="Microbiome">
        <title>Genomic resolution of linkages in carbon, nitrogen, and sulfur cycling among widespread estuary sediment bacteria.</title>
        <authorList>
            <person name="Baker B.J."/>
            <person name="Lazar C.S."/>
            <person name="Teske A.P."/>
            <person name="Dick G.J."/>
        </authorList>
    </citation>
    <scope>NUCLEOTIDE SEQUENCE [LARGE SCALE GENOMIC DNA]</scope>
    <source>
        <strain evidence="7">DG_56</strain>
    </source>
</reference>
<dbReference type="NCBIfam" id="TIGR01949">
    <property type="entry name" value="ADH_synth"/>
    <property type="match status" value="1"/>
</dbReference>
<evidence type="ECO:0000256" key="6">
    <source>
        <dbReference type="PIRSR" id="PIRSR038992-1"/>
    </source>
</evidence>
<keyword evidence="3" id="KW-0057">Aromatic amino acid biosynthesis</keyword>
<dbReference type="PIRSF" id="PIRSF038992">
    <property type="entry name" value="Aldolase_Ia"/>
    <property type="match status" value="1"/>
</dbReference>
<keyword evidence="4" id="KW-0704">Schiff base</keyword>
<evidence type="ECO:0000256" key="3">
    <source>
        <dbReference type="ARBA" id="ARBA00023141"/>
    </source>
</evidence>
<dbReference type="Pfam" id="PF01791">
    <property type="entry name" value="DeoC"/>
    <property type="match status" value="1"/>
</dbReference>
<dbReference type="GO" id="GO:0016740">
    <property type="term" value="F:transferase activity"/>
    <property type="evidence" value="ECO:0007669"/>
    <property type="project" value="UniProtKB-KW"/>
</dbReference>
<evidence type="ECO:0000256" key="2">
    <source>
        <dbReference type="ARBA" id="ARBA00022679"/>
    </source>
</evidence>
<dbReference type="AlphaFoldDB" id="A0A0S7XM94"/>
<dbReference type="PANTHER" id="PTHR47916:SF1">
    <property type="entry name" value="3-HYDROXY-5-PHOSPHONOOXYPENTANE-2,4-DIONE THIOLASE"/>
    <property type="match status" value="1"/>
</dbReference>
<dbReference type="SMART" id="SM01133">
    <property type="entry name" value="DeoC"/>
    <property type="match status" value="1"/>
</dbReference>
<proteinExistence type="inferred from homology"/>
<keyword evidence="2" id="KW-0808">Transferase</keyword>
<keyword evidence="1" id="KW-0028">Amino-acid biosynthesis</keyword>
<evidence type="ECO:0000256" key="4">
    <source>
        <dbReference type="ARBA" id="ARBA00023270"/>
    </source>
</evidence>
<dbReference type="InterPro" id="IPR013785">
    <property type="entry name" value="Aldolase_TIM"/>
</dbReference>
<dbReference type="CDD" id="cd00958">
    <property type="entry name" value="DhnA"/>
    <property type="match status" value="1"/>
</dbReference>
<dbReference type="InterPro" id="IPR002915">
    <property type="entry name" value="DeoC/FbaB/LacD_aldolase"/>
</dbReference>
<dbReference type="InterPro" id="IPR010210">
    <property type="entry name" value="ADH_synthase"/>
</dbReference>
<dbReference type="SUPFAM" id="SSF51569">
    <property type="entry name" value="Aldolase"/>
    <property type="match status" value="1"/>
</dbReference>
<dbReference type="PATRIC" id="fig|1704032.3.peg.569"/>
<dbReference type="GO" id="GO:0016836">
    <property type="term" value="F:hydro-lyase activity"/>
    <property type="evidence" value="ECO:0007669"/>
    <property type="project" value="InterPro"/>
</dbReference>
<dbReference type="GO" id="GO:0009073">
    <property type="term" value="P:aromatic amino acid family biosynthetic process"/>
    <property type="evidence" value="ECO:0007669"/>
    <property type="project" value="UniProtKB-KW"/>
</dbReference>
<feature type="active site" description="Schiff-base intermediate with dihydroxyacetone-P" evidence="6">
    <location>
        <position position="176"/>
    </location>
</feature>
<dbReference type="GO" id="GO:0004332">
    <property type="term" value="F:fructose-bisphosphate aldolase activity"/>
    <property type="evidence" value="ECO:0007669"/>
    <property type="project" value="InterPro"/>
</dbReference>
<evidence type="ECO:0000313" key="8">
    <source>
        <dbReference type="Proteomes" id="UP000052020"/>
    </source>
</evidence>
<organism evidence="7 8">
    <name type="scientific">candidate division KD3-62 bacterium DG_56</name>
    <dbReference type="NCBI Taxonomy" id="1704032"/>
    <lineage>
        <taxon>Bacteria</taxon>
        <taxon>candidate division KD3-62</taxon>
    </lineage>
</organism>
<dbReference type="HAMAP" id="MF_00960">
    <property type="entry name" value="ADH_synthase"/>
    <property type="match status" value="1"/>
</dbReference>
<evidence type="ECO:0000256" key="5">
    <source>
        <dbReference type="NCBIfam" id="TIGR01949"/>
    </source>
</evidence>
<dbReference type="Proteomes" id="UP000052020">
    <property type="component" value="Unassembled WGS sequence"/>
</dbReference>
<comment type="caution">
    <text evidence="7">The sequence shown here is derived from an EMBL/GenBank/DDBJ whole genome shotgun (WGS) entry which is preliminary data.</text>
</comment>
<dbReference type="InterPro" id="IPR050456">
    <property type="entry name" value="DeoC/FbaB_aldolase"/>
</dbReference>
<dbReference type="EC" id="2.2.1.10" evidence="5"/>
<keyword evidence="7" id="KW-0456">Lyase</keyword>
<dbReference type="PANTHER" id="PTHR47916">
    <property type="entry name" value="FRUCTOSE-BISPHOSPHATE ALDOLASE CLASS 1"/>
    <property type="match status" value="1"/>
</dbReference>
<name>A0A0S7XM94_9BACT</name>
<feature type="active site" description="Proton donor" evidence="6">
    <location>
        <position position="145"/>
    </location>
</feature>
<sequence length="266" mass="28111">MVGKDIRIERIMNRESGRTVIVPLDHGITIGPIPGLEDMKQTVTKVVNGGANAILMHKGMVKAGHRGGGRDVGLIVHLFGGTTLSPDPNAKVPVCTVEEAIKLGADGVSLHINLGASTDAAMLANFGEVSDRCLYWGMPLVAMMYTRGPEIKNEFDVKYVKHAARVGAELGADVVKVNYTGSVESFREVVAGCPVPVVIAGGEKVETDEEILTMVEGALGAGAAGVSIGRNAFQHADPEGMVAAIAMMVHESKPLKESRDFLASRR</sequence>
<protein>
    <recommendedName>
        <fullName evidence="5">2-amino-3,7-dideoxy-D-threo-hept-6-ulosonate synthase</fullName>
        <ecNumber evidence="5">2.2.1.10</ecNumber>
    </recommendedName>
</protein>
<dbReference type="Gene3D" id="3.20.20.70">
    <property type="entry name" value="Aldolase class I"/>
    <property type="match status" value="1"/>
</dbReference>
<gene>
    <name evidence="7" type="ORF">AMK68_03695</name>
</gene>
<dbReference type="NCBIfam" id="NF005556">
    <property type="entry name" value="PRK07226.1"/>
    <property type="match status" value="1"/>
</dbReference>
<dbReference type="EMBL" id="LIZY01000079">
    <property type="protein sequence ID" value="KPJ63576.1"/>
    <property type="molecule type" value="Genomic_DNA"/>
</dbReference>
<accession>A0A0S7XM94</accession>
<dbReference type="GO" id="GO:0008652">
    <property type="term" value="P:amino acid biosynthetic process"/>
    <property type="evidence" value="ECO:0007669"/>
    <property type="project" value="UniProtKB-KW"/>
</dbReference>
<dbReference type="InterPro" id="IPR041720">
    <property type="entry name" value="FbaB-like"/>
</dbReference>